<dbReference type="AlphaFoldDB" id="C1EBS5"/>
<dbReference type="GO" id="GO:0042147">
    <property type="term" value="P:retrograde transport, endosome to Golgi"/>
    <property type="evidence" value="ECO:0007669"/>
    <property type="project" value="InterPro"/>
</dbReference>
<organism evidence="7 8">
    <name type="scientific">Micromonas commoda (strain RCC299 / NOUM17 / CCMP2709)</name>
    <name type="common">Picoplanktonic green alga</name>
    <dbReference type="NCBI Taxonomy" id="296587"/>
    <lineage>
        <taxon>Eukaryota</taxon>
        <taxon>Viridiplantae</taxon>
        <taxon>Chlorophyta</taxon>
        <taxon>Mamiellophyceae</taxon>
        <taxon>Mamiellales</taxon>
        <taxon>Mamiellaceae</taxon>
        <taxon>Micromonas</taxon>
    </lineage>
</organism>
<evidence type="ECO:0000256" key="5">
    <source>
        <dbReference type="RuleBase" id="RU362040"/>
    </source>
</evidence>
<protein>
    <recommendedName>
        <fullName evidence="2 5">Vacuolar protein sorting-associated protein 29</fullName>
    </recommendedName>
</protein>
<dbReference type="InParanoid" id="C1EBS5"/>
<dbReference type="FunCoup" id="C1EBS5">
    <property type="interactions" value="1825"/>
</dbReference>
<dbReference type="CDD" id="cd07394">
    <property type="entry name" value="MPP_Vps29"/>
    <property type="match status" value="1"/>
</dbReference>
<evidence type="ECO:0000313" key="8">
    <source>
        <dbReference type="Proteomes" id="UP000002009"/>
    </source>
</evidence>
<dbReference type="SUPFAM" id="SSF56300">
    <property type="entry name" value="Metallo-dependent phosphatases"/>
    <property type="match status" value="1"/>
</dbReference>
<evidence type="ECO:0000256" key="4">
    <source>
        <dbReference type="ARBA" id="ARBA00022927"/>
    </source>
</evidence>
<dbReference type="GO" id="GO:0030904">
    <property type="term" value="C:retromer complex"/>
    <property type="evidence" value="ECO:0007669"/>
    <property type="project" value="InterPro"/>
</dbReference>
<keyword evidence="3" id="KW-0813">Transport</keyword>
<dbReference type="Proteomes" id="UP000002009">
    <property type="component" value="Chromosome 9"/>
</dbReference>
<dbReference type="OMA" id="VRGNMDY"/>
<dbReference type="OrthoDB" id="10258130at2759"/>
<dbReference type="FunFam" id="3.60.21.10:FF:000015">
    <property type="entry name" value="Vacuolar protein sorting-associated protein 29"/>
    <property type="match status" value="1"/>
</dbReference>
<name>C1EBS5_MICCC</name>
<dbReference type="KEGG" id="mis:MICPUN_97830"/>
<sequence>MVLVLCIGDMHIPHRVADLPPKFRSLLVPGKIQHVLCTGDVCVKETHDYLRSLCADVHAVRGNYDDAGPDGFARQWPDSKVVTIGDFKFGLVHGHQVVPHGDVNALAAAQRAMNVDVLVAGQAKRWGAHKVEDRLIVNPGSATGAFRDEDPEAHPSFVLVDVDGPRATCYVYELRGEEVKVDKVEYSKA</sequence>
<evidence type="ECO:0000256" key="2">
    <source>
        <dbReference type="ARBA" id="ARBA00017767"/>
    </source>
</evidence>
<dbReference type="InterPro" id="IPR029052">
    <property type="entry name" value="Metallo-depent_PP-like"/>
</dbReference>
<dbReference type="GO" id="GO:0005829">
    <property type="term" value="C:cytosol"/>
    <property type="evidence" value="ECO:0007669"/>
    <property type="project" value="GOC"/>
</dbReference>
<feature type="domain" description="Calcineurin-like phosphoesterase" evidence="6">
    <location>
        <begin position="4"/>
        <end position="163"/>
    </location>
</feature>
<dbReference type="Gene3D" id="3.60.21.10">
    <property type="match status" value="1"/>
</dbReference>
<proteinExistence type="inferred from homology"/>
<evidence type="ECO:0000313" key="7">
    <source>
        <dbReference type="EMBL" id="ACO65774.1"/>
    </source>
</evidence>
<evidence type="ECO:0000256" key="3">
    <source>
        <dbReference type="ARBA" id="ARBA00022448"/>
    </source>
</evidence>
<gene>
    <name evidence="7" type="ORF">MICPUN_97830</name>
</gene>
<dbReference type="eggNOG" id="KOG3325">
    <property type="taxonomic scope" value="Eukaryota"/>
</dbReference>
<dbReference type="RefSeq" id="XP_002504516.1">
    <property type="nucleotide sequence ID" value="XM_002504470.1"/>
</dbReference>
<dbReference type="NCBIfam" id="TIGR00040">
    <property type="entry name" value="yfcE"/>
    <property type="match status" value="1"/>
</dbReference>
<accession>C1EBS5</accession>
<keyword evidence="8" id="KW-1185">Reference proteome</keyword>
<dbReference type="GO" id="GO:0015031">
    <property type="term" value="P:protein transport"/>
    <property type="evidence" value="ECO:0007669"/>
    <property type="project" value="UniProtKB-KW"/>
</dbReference>
<keyword evidence="4" id="KW-0653">Protein transport</keyword>
<dbReference type="PANTHER" id="PTHR11124">
    <property type="entry name" value="VACUOLAR SORTING PROTEIN VPS29"/>
    <property type="match status" value="1"/>
</dbReference>
<evidence type="ECO:0000256" key="1">
    <source>
        <dbReference type="ARBA" id="ARBA00005945"/>
    </source>
</evidence>
<dbReference type="Pfam" id="PF12850">
    <property type="entry name" value="Metallophos_2"/>
    <property type="match status" value="1"/>
</dbReference>
<evidence type="ECO:0000259" key="6">
    <source>
        <dbReference type="Pfam" id="PF12850"/>
    </source>
</evidence>
<dbReference type="EMBL" id="CP001329">
    <property type="protein sequence ID" value="ACO65774.1"/>
    <property type="molecule type" value="Genomic_DNA"/>
</dbReference>
<dbReference type="InterPro" id="IPR024654">
    <property type="entry name" value="Calcineurin-like_PHP_lpxH"/>
</dbReference>
<dbReference type="GeneID" id="8246380"/>
<comment type="similarity">
    <text evidence="1 5">Belongs to the VPS29 family.</text>
</comment>
<dbReference type="STRING" id="296587.C1EBS5"/>
<dbReference type="InterPro" id="IPR000979">
    <property type="entry name" value="Phosphodiesterase_MJ0936/Vps29"/>
</dbReference>
<dbReference type="GO" id="GO:0031410">
    <property type="term" value="C:cytoplasmic vesicle"/>
    <property type="evidence" value="ECO:0007669"/>
    <property type="project" value="UniProtKB-ARBA"/>
</dbReference>
<dbReference type="InterPro" id="IPR028661">
    <property type="entry name" value="Vps29"/>
</dbReference>
<reference evidence="7 8" key="1">
    <citation type="journal article" date="2009" name="Science">
        <title>Green evolution and dynamic adaptations revealed by genomes of the marine picoeukaryotes Micromonas.</title>
        <authorList>
            <person name="Worden A.Z."/>
            <person name="Lee J.H."/>
            <person name="Mock T."/>
            <person name="Rouze P."/>
            <person name="Simmons M.P."/>
            <person name="Aerts A.L."/>
            <person name="Allen A.E."/>
            <person name="Cuvelier M.L."/>
            <person name="Derelle E."/>
            <person name="Everett M.V."/>
            <person name="Foulon E."/>
            <person name="Grimwood J."/>
            <person name="Gundlach H."/>
            <person name="Henrissat B."/>
            <person name="Napoli C."/>
            <person name="McDonald S.M."/>
            <person name="Parker M.S."/>
            <person name="Rombauts S."/>
            <person name="Salamov A."/>
            <person name="Von Dassow P."/>
            <person name="Badger J.H."/>
            <person name="Coutinho P.M."/>
            <person name="Demir E."/>
            <person name="Dubchak I."/>
            <person name="Gentemann C."/>
            <person name="Eikrem W."/>
            <person name="Gready J.E."/>
            <person name="John U."/>
            <person name="Lanier W."/>
            <person name="Lindquist E.A."/>
            <person name="Lucas S."/>
            <person name="Mayer K.F."/>
            <person name="Moreau H."/>
            <person name="Not F."/>
            <person name="Otillar R."/>
            <person name="Panaud O."/>
            <person name="Pangilinan J."/>
            <person name="Paulsen I."/>
            <person name="Piegu B."/>
            <person name="Poliakov A."/>
            <person name="Robbens S."/>
            <person name="Schmutz J."/>
            <person name="Toulza E."/>
            <person name="Wyss T."/>
            <person name="Zelensky A."/>
            <person name="Zhou K."/>
            <person name="Armbrust E.V."/>
            <person name="Bhattacharya D."/>
            <person name="Goodenough U.W."/>
            <person name="Van de Peer Y."/>
            <person name="Grigoriev I.V."/>
        </authorList>
    </citation>
    <scope>NUCLEOTIDE SEQUENCE [LARGE SCALE GENOMIC DNA]</scope>
    <source>
        <strain evidence="8">RCC299 / NOUM17</strain>
    </source>
</reference>